<sequence length="105" mass="12318">MKDTRVVYSEPHYHIGNSATLQPPSRDLAVWQQEALDWAEARRQGSGAAFQAQMESLRLELTRMEGLLLEARERERGVERAWAQTATDYEILKNRVLRKHREQQR</sequence>
<evidence type="ECO:0000313" key="2">
    <source>
        <dbReference type="Proteomes" id="UP000652761"/>
    </source>
</evidence>
<name>A0A843TEQ6_COLES</name>
<organism evidence="1 2">
    <name type="scientific">Colocasia esculenta</name>
    <name type="common">Wild taro</name>
    <name type="synonym">Arum esculentum</name>
    <dbReference type="NCBI Taxonomy" id="4460"/>
    <lineage>
        <taxon>Eukaryota</taxon>
        <taxon>Viridiplantae</taxon>
        <taxon>Streptophyta</taxon>
        <taxon>Embryophyta</taxon>
        <taxon>Tracheophyta</taxon>
        <taxon>Spermatophyta</taxon>
        <taxon>Magnoliopsida</taxon>
        <taxon>Liliopsida</taxon>
        <taxon>Araceae</taxon>
        <taxon>Aroideae</taxon>
        <taxon>Colocasieae</taxon>
        <taxon>Colocasia</taxon>
    </lineage>
</organism>
<protein>
    <submittedName>
        <fullName evidence="1">Uncharacterized protein</fullName>
    </submittedName>
</protein>
<accession>A0A843TEQ6</accession>
<gene>
    <name evidence="1" type="ORF">Taro_000924</name>
</gene>
<dbReference type="Proteomes" id="UP000652761">
    <property type="component" value="Unassembled WGS sequence"/>
</dbReference>
<reference evidence="1" key="1">
    <citation type="submission" date="2017-07" db="EMBL/GenBank/DDBJ databases">
        <title>Taro Niue Genome Assembly and Annotation.</title>
        <authorList>
            <person name="Atibalentja N."/>
            <person name="Keating K."/>
            <person name="Fields C.J."/>
        </authorList>
    </citation>
    <scope>NUCLEOTIDE SEQUENCE</scope>
    <source>
        <strain evidence="1">Niue_2</strain>
        <tissue evidence="1">Leaf</tissue>
    </source>
</reference>
<dbReference type="AlphaFoldDB" id="A0A843TEQ6"/>
<keyword evidence="2" id="KW-1185">Reference proteome</keyword>
<proteinExistence type="predicted"/>
<evidence type="ECO:0000313" key="1">
    <source>
        <dbReference type="EMBL" id="MQL68657.1"/>
    </source>
</evidence>
<comment type="caution">
    <text evidence="1">The sequence shown here is derived from an EMBL/GenBank/DDBJ whole genome shotgun (WGS) entry which is preliminary data.</text>
</comment>
<dbReference type="EMBL" id="NMUH01000018">
    <property type="protein sequence ID" value="MQL68657.1"/>
    <property type="molecule type" value="Genomic_DNA"/>
</dbReference>